<dbReference type="Proteomes" id="UP000245626">
    <property type="component" value="Unassembled WGS sequence"/>
</dbReference>
<evidence type="ECO:0000313" key="2">
    <source>
        <dbReference type="Proteomes" id="UP000245626"/>
    </source>
</evidence>
<gene>
    <name evidence="1" type="ORF">IE53DRAFT_386201</name>
</gene>
<reference evidence="1 2" key="1">
    <citation type="journal article" date="2018" name="Mol. Biol. Evol.">
        <title>Broad Genomic Sampling Reveals a Smut Pathogenic Ancestry of the Fungal Clade Ustilaginomycotina.</title>
        <authorList>
            <person name="Kijpornyongpan T."/>
            <person name="Mondo S.J."/>
            <person name="Barry K."/>
            <person name="Sandor L."/>
            <person name="Lee J."/>
            <person name="Lipzen A."/>
            <person name="Pangilinan J."/>
            <person name="LaButti K."/>
            <person name="Hainaut M."/>
            <person name="Henrissat B."/>
            <person name="Grigoriev I.V."/>
            <person name="Spatafora J.W."/>
            <person name="Aime M.C."/>
        </authorList>
    </citation>
    <scope>NUCLEOTIDE SEQUENCE [LARGE SCALE GENOMIC DNA]</scope>
    <source>
        <strain evidence="1 2">SA 807</strain>
    </source>
</reference>
<accession>A0ACD0P0G8</accession>
<keyword evidence="2" id="KW-1185">Reference proteome</keyword>
<protein>
    <submittedName>
        <fullName evidence="1">Uncharacterized protein</fullName>
    </submittedName>
</protein>
<organism evidence="1 2">
    <name type="scientific">Violaceomyces palustris</name>
    <dbReference type="NCBI Taxonomy" id="1673888"/>
    <lineage>
        <taxon>Eukaryota</taxon>
        <taxon>Fungi</taxon>
        <taxon>Dikarya</taxon>
        <taxon>Basidiomycota</taxon>
        <taxon>Ustilaginomycotina</taxon>
        <taxon>Ustilaginomycetes</taxon>
        <taxon>Violaceomycetales</taxon>
        <taxon>Violaceomycetaceae</taxon>
        <taxon>Violaceomyces</taxon>
    </lineage>
</organism>
<evidence type="ECO:0000313" key="1">
    <source>
        <dbReference type="EMBL" id="PWN51429.1"/>
    </source>
</evidence>
<name>A0ACD0P0G8_9BASI</name>
<dbReference type="EMBL" id="KZ819844">
    <property type="protein sequence ID" value="PWN51429.1"/>
    <property type="molecule type" value="Genomic_DNA"/>
</dbReference>
<sequence length="916" mass="97636">MAETPSWSQLTQSLNTLLTNVHSIASSQNLTGDSGVSFSQPSGSQPAKTSVTLTRLSTDTSILAMQDDPGVHVTASPSIYKANEPSLNGLSNPAQATASSTTGSSYIEEFQAQDALTCAARELKPIGDVLRTDRLRSPFGKTSLSSECVALLKLSLRLPPSTPQTKQACTDAQIEAMRVLANLCIDHAENRDQVHLVSGAATIVQVLSSVLDGTAAASTTGDAMLSLFPLKTLTLIRTSVGALLNLQLEHADTRASLLNVESIKTLARVGSDERIYSPNAWTGPHPVGSLEDGDIVDKVKIGATIASWSWRVVQEVCDNQGQPGQPARPGSTTGADDDEDDGANAILTQAGFGATILPLLHFYRNAESKPEEGGEYLDLDAGDVTDLIDADAEILQSVAELIEKCSQSEVEHRKLAVLPPAEGWQSKAAVVEPFRSPLDFFMSFVEFSAPPSRWSIDEDADSSLPPPEDEEALIEALKSFSKTKAAIARAIVAIAGEDDNMSELFGGGLEKPTASDSSTKDGQGWFISRLKSWIKYDAKKRDDLVSCGMLALGNLARKDSHCLALVNQHNLAPFLASLMSPSNDIKVSHGLVSLLKNLSIPSDNKSVIGELGVIENVSQFLRKEKDMVQPLQFGTIGLLKHLCSGVPDNAIRLIGRPSEASAEPEVKQESALDLVLALIRRTDDVPTRMESTRVIVNVIKTLWSSSSASLDQGKLARARKALVRVEVAKALTEMVRGSPKYPVLVNEGIFALTLLGSDKAGARLVAVSLLSEPSRPAPDSDSDHSSDKGKNVMAPPRRRSTYDSANSTSSQPPPPPPSSLDMVCSVLARKDARMPPQFACNACMLIMALSESFKAEGGGSDADEIGGDEAILEVATRSRPALVQLSRQGPQEAIEPSEKALALVESILLPPKTPPT</sequence>
<proteinExistence type="predicted"/>